<dbReference type="InterPro" id="IPR016024">
    <property type="entry name" value="ARM-type_fold"/>
</dbReference>
<evidence type="ECO:0008006" key="3">
    <source>
        <dbReference type="Google" id="ProtNLM"/>
    </source>
</evidence>
<dbReference type="AlphaFoldDB" id="A0A975CE65"/>
<protein>
    <recommendedName>
        <fullName evidence="3">HEAT repeat protein</fullName>
    </recommendedName>
</protein>
<accession>A0A975CE65</accession>
<dbReference type="Proteomes" id="UP000663903">
    <property type="component" value="Chromosome"/>
</dbReference>
<gene>
    <name evidence="1" type="ORF">J1M35_12085</name>
</gene>
<organism evidence="1 2">
    <name type="scientific">Ottowia testudinis</name>
    <dbReference type="NCBI Taxonomy" id="2816950"/>
    <lineage>
        <taxon>Bacteria</taxon>
        <taxon>Pseudomonadati</taxon>
        <taxon>Pseudomonadota</taxon>
        <taxon>Betaproteobacteria</taxon>
        <taxon>Burkholderiales</taxon>
        <taxon>Comamonadaceae</taxon>
        <taxon>Ottowia</taxon>
    </lineage>
</organism>
<keyword evidence="2" id="KW-1185">Reference proteome</keyword>
<sequence>MNAAAPLSEQVLDYISHIESAEYWKSILKNYSTDDILSAVLFQLRTGSAEDVSMAAGFIRDLILVAPRLCGGISTLHFRTPTLVAELERLVTSSSWSKRGSAIYTLGKIGASESAAHLRRVRAETQHTDPLMLTRLASEIRWLTCEDEIEWYIANTLTSTCFLTRLAGLEVLNGIRLDPDHERWPLKRDGYAMLLSDPDARVRLNSAFLHEEMQFEATLPWMATRADKRHQRKQLELRRPLSLHDMEIRFNHHLRIDGGDSDTYTVEQLSAFIAASGFV</sequence>
<dbReference type="KEGG" id="otd:J1M35_12085"/>
<proteinExistence type="predicted"/>
<evidence type="ECO:0000313" key="1">
    <source>
        <dbReference type="EMBL" id="QTD43884.1"/>
    </source>
</evidence>
<dbReference type="RefSeq" id="WP_208007292.1">
    <property type="nucleotide sequence ID" value="NZ_CP071796.1"/>
</dbReference>
<name>A0A975CE65_9BURK</name>
<evidence type="ECO:0000313" key="2">
    <source>
        <dbReference type="Proteomes" id="UP000663903"/>
    </source>
</evidence>
<dbReference type="SUPFAM" id="SSF48371">
    <property type="entry name" value="ARM repeat"/>
    <property type="match status" value="1"/>
</dbReference>
<dbReference type="EMBL" id="CP071796">
    <property type="protein sequence ID" value="QTD43884.1"/>
    <property type="molecule type" value="Genomic_DNA"/>
</dbReference>
<reference evidence="1" key="1">
    <citation type="submission" date="2021-03" db="EMBL/GenBank/DDBJ databases">
        <title>Ottowia sp. 27C isolated from the cloaca of a Giant Asian pond turtle (Heosemys grandis).</title>
        <authorList>
            <person name="Spergser J."/>
            <person name="Busse H.-J."/>
        </authorList>
    </citation>
    <scope>NUCLEOTIDE SEQUENCE</scope>
    <source>
        <strain evidence="1">27C</strain>
    </source>
</reference>